<dbReference type="RefSeq" id="WP_189625417.1">
    <property type="nucleotide sequence ID" value="NZ_BNAF01000003.1"/>
</dbReference>
<accession>A0ABQ3HRU2</accession>
<dbReference type="InterPro" id="IPR017946">
    <property type="entry name" value="PLC-like_Pdiesterase_TIM-brl"/>
</dbReference>
<sequence length="316" mass="35907">MKKNNHKKAGLLLVLGMAFILPSFAQSIFKNPEEILAALKTPDSTHVLVVAHRGDWRNAPENSIRAVENVLKMGVEIVEIDVQRTADGELIVMHDKTIDRTTTGKGKIADLHLDSIRRVFLKNGAGMPTQHRVPTLREMMSFVKGKPILVNLDKAWQDMPQVYHLLKETGAIKQAIFKGNQSVGELRQSIGALVDSITYMPMVWPKDYHIYDTEDTTTPMQFVQDFVLAYRPVAFEVIYNKEESPVFDVIKLLNREGIAVWVNTLWAELCAGHQDDLAIDDPDAHWGWVIRHGADLIQTDRPQALIHYLKEKGWRR</sequence>
<dbReference type="PROSITE" id="PS51704">
    <property type="entry name" value="GP_PDE"/>
    <property type="match status" value="1"/>
</dbReference>
<feature type="domain" description="GP-PDE" evidence="2">
    <location>
        <begin position="47"/>
        <end position="309"/>
    </location>
</feature>
<evidence type="ECO:0000259" key="2">
    <source>
        <dbReference type="PROSITE" id="PS51704"/>
    </source>
</evidence>
<evidence type="ECO:0000256" key="1">
    <source>
        <dbReference type="SAM" id="SignalP"/>
    </source>
</evidence>
<dbReference type="EMBL" id="BNAF01000003">
    <property type="protein sequence ID" value="GHE28585.1"/>
    <property type="molecule type" value="Genomic_DNA"/>
</dbReference>
<reference evidence="4" key="1">
    <citation type="journal article" date="2019" name="Int. J. Syst. Evol. Microbiol.">
        <title>The Global Catalogue of Microorganisms (GCM) 10K type strain sequencing project: providing services to taxonomists for standard genome sequencing and annotation.</title>
        <authorList>
            <consortium name="The Broad Institute Genomics Platform"/>
            <consortium name="The Broad Institute Genome Sequencing Center for Infectious Disease"/>
            <person name="Wu L."/>
            <person name="Ma J."/>
        </authorList>
    </citation>
    <scope>NUCLEOTIDE SEQUENCE [LARGE SCALE GENOMIC DNA]</scope>
    <source>
        <strain evidence="4">CGMCC 1.12966</strain>
    </source>
</reference>
<feature type="signal peptide" evidence="1">
    <location>
        <begin position="1"/>
        <end position="25"/>
    </location>
</feature>
<dbReference type="SUPFAM" id="SSF51695">
    <property type="entry name" value="PLC-like phosphodiesterases"/>
    <property type="match status" value="1"/>
</dbReference>
<organism evidence="3 4">
    <name type="scientific">Sphingobacterium griseoflavum</name>
    <dbReference type="NCBI Taxonomy" id="1474952"/>
    <lineage>
        <taxon>Bacteria</taxon>
        <taxon>Pseudomonadati</taxon>
        <taxon>Bacteroidota</taxon>
        <taxon>Sphingobacteriia</taxon>
        <taxon>Sphingobacteriales</taxon>
        <taxon>Sphingobacteriaceae</taxon>
        <taxon>Sphingobacterium</taxon>
    </lineage>
</organism>
<dbReference type="Gene3D" id="3.20.20.190">
    <property type="entry name" value="Phosphatidylinositol (PI) phosphodiesterase"/>
    <property type="match status" value="1"/>
</dbReference>
<gene>
    <name evidence="3" type="ORF">GCM10017764_08840</name>
</gene>
<dbReference type="PROSITE" id="PS50007">
    <property type="entry name" value="PIPLC_X_DOMAIN"/>
    <property type="match status" value="1"/>
</dbReference>
<name>A0ABQ3HRU2_9SPHI</name>
<feature type="chain" id="PRO_5046690786" evidence="1">
    <location>
        <begin position="26"/>
        <end position="316"/>
    </location>
</feature>
<dbReference type="Pfam" id="PF16387">
    <property type="entry name" value="DUF4996"/>
    <property type="match status" value="1"/>
</dbReference>
<comment type="caution">
    <text evidence="3">The sequence shown here is derived from an EMBL/GenBank/DDBJ whole genome shotgun (WGS) entry which is preliminary data.</text>
</comment>
<dbReference type="PANTHER" id="PTHR46320">
    <property type="entry name" value="GLYCEROPHOSPHODIESTER PHOSPHODIESTERASE 1"/>
    <property type="match status" value="1"/>
</dbReference>
<keyword evidence="4" id="KW-1185">Reference proteome</keyword>
<evidence type="ECO:0000313" key="4">
    <source>
        <dbReference type="Proteomes" id="UP000620550"/>
    </source>
</evidence>
<keyword evidence="1" id="KW-0732">Signal</keyword>
<dbReference type="PANTHER" id="PTHR46320:SF1">
    <property type="entry name" value="GLYCEROPHOSPHODIESTER PHOSPHODIESTERASE 1"/>
    <property type="match status" value="1"/>
</dbReference>
<dbReference type="InterPro" id="IPR032160">
    <property type="entry name" value="DUF4996"/>
</dbReference>
<proteinExistence type="predicted"/>
<dbReference type="Proteomes" id="UP000620550">
    <property type="component" value="Unassembled WGS sequence"/>
</dbReference>
<protein>
    <submittedName>
        <fullName evidence="3">Glycerophosphoryl diester phosphodiesterase</fullName>
    </submittedName>
</protein>
<evidence type="ECO:0000313" key="3">
    <source>
        <dbReference type="EMBL" id="GHE28585.1"/>
    </source>
</evidence>
<dbReference type="CDD" id="cd08566">
    <property type="entry name" value="GDPD_AtGDE_like"/>
    <property type="match status" value="1"/>
</dbReference>
<dbReference type="InterPro" id="IPR030395">
    <property type="entry name" value="GP_PDE_dom"/>
</dbReference>